<proteinExistence type="predicted"/>
<dbReference type="SMART" id="SM00155">
    <property type="entry name" value="PLDc"/>
    <property type="match status" value="2"/>
</dbReference>
<comment type="caution">
    <text evidence="2">The sequence shown here is derived from an EMBL/GenBank/DDBJ whole genome shotgun (WGS) entry which is preliminary data.</text>
</comment>
<dbReference type="InterPro" id="IPR025202">
    <property type="entry name" value="PLD-like_dom"/>
</dbReference>
<sequence>MNMKQSHLKAIAVTFLLTVAATLLLLNFSSSEKKIVEQVRHEYALHDAQYQRALGVMLGPPITGGNRFEALYNGDNIFPPMLAAIRSAKQSITFETYIYWSGDIGKAFADALSERAGAGVPVHVLLDWVGSAKVDEDFLKQMDAAGVQIRKFHKPSWYDIARMNNRTHRKLLVVDGKIGFTGGVGIAPAWTGHAQDAGHWRDSHFKAEGPVVAQMQAVFMDNWVKVSGEVLHGERYFPPVDNMGDGRAQMFSSSPSGGSESMHLMYLLSIAAAVRTIDLSSAYFVPDELTVSALVAAMQRGVRLRIITPGPIIDSQTVRGASRAAWGPLLEAGAQISEYQPTMFHCKVFTVDGLLVSVGSTNFDNRSFRLNDEANLNVYDEAFAAAQTVQFEADLLQSRQLTLEAWQNRPLAEKFMEHAAALLSAQL</sequence>
<organism evidence="2 3">
    <name type="scientific">Variovorax humicola</name>
    <dbReference type="NCBI Taxonomy" id="1769758"/>
    <lineage>
        <taxon>Bacteria</taxon>
        <taxon>Pseudomonadati</taxon>
        <taxon>Pseudomonadota</taxon>
        <taxon>Betaproteobacteria</taxon>
        <taxon>Burkholderiales</taxon>
        <taxon>Comamonadaceae</taxon>
        <taxon>Variovorax</taxon>
    </lineage>
</organism>
<dbReference type="CDD" id="cd09110">
    <property type="entry name" value="PLDc_CLS_1"/>
    <property type="match status" value="1"/>
</dbReference>
<evidence type="ECO:0000313" key="2">
    <source>
        <dbReference type="EMBL" id="MEJ8826826.1"/>
    </source>
</evidence>
<dbReference type="RefSeq" id="WP_340367862.1">
    <property type="nucleotide sequence ID" value="NZ_JBBKZV010000042.1"/>
</dbReference>
<evidence type="ECO:0000313" key="3">
    <source>
        <dbReference type="Proteomes" id="UP001363010"/>
    </source>
</evidence>
<evidence type="ECO:0000259" key="1">
    <source>
        <dbReference type="PROSITE" id="PS50035"/>
    </source>
</evidence>
<gene>
    <name evidence="2" type="ORF">WKW80_33300</name>
</gene>
<dbReference type="PANTHER" id="PTHR21248">
    <property type="entry name" value="CARDIOLIPIN SYNTHASE"/>
    <property type="match status" value="1"/>
</dbReference>
<feature type="domain" description="PLD phosphodiesterase" evidence="1">
    <location>
        <begin position="340"/>
        <end position="367"/>
    </location>
</feature>
<dbReference type="Gene3D" id="3.30.870.10">
    <property type="entry name" value="Endonuclease Chain A"/>
    <property type="match status" value="2"/>
</dbReference>
<dbReference type="PANTHER" id="PTHR21248:SF22">
    <property type="entry name" value="PHOSPHOLIPASE D"/>
    <property type="match status" value="1"/>
</dbReference>
<dbReference type="Pfam" id="PF13091">
    <property type="entry name" value="PLDc_2"/>
    <property type="match status" value="2"/>
</dbReference>
<reference evidence="2 3" key="1">
    <citation type="submission" date="2024-03" db="EMBL/GenBank/DDBJ databases">
        <title>Novel species of the genus Variovorax.</title>
        <authorList>
            <person name="Liu Q."/>
            <person name="Xin Y.-H."/>
        </authorList>
    </citation>
    <scope>NUCLEOTIDE SEQUENCE [LARGE SCALE GENOMIC DNA]</scope>
    <source>
        <strain evidence="2 3">KACC 18501</strain>
    </source>
</reference>
<name>A0ABU8W9V8_9BURK</name>
<feature type="domain" description="PLD phosphodiesterase" evidence="1">
    <location>
        <begin position="163"/>
        <end position="190"/>
    </location>
</feature>
<dbReference type="InterPro" id="IPR001736">
    <property type="entry name" value="PLipase_D/transphosphatidylase"/>
</dbReference>
<dbReference type="CDD" id="cd09159">
    <property type="entry name" value="PLDc_ybhO_like_2"/>
    <property type="match status" value="1"/>
</dbReference>
<accession>A0ABU8W9V8</accession>
<dbReference type="Proteomes" id="UP001363010">
    <property type="component" value="Unassembled WGS sequence"/>
</dbReference>
<protein>
    <submittedName>
        <fullName evidence="2">Phospholipase D-like domain-containing protein</fullName>
    </submittedName>
</protein>
<dbReference type="EMBL" id="JBBKZV010000042">
    <property type="protein sequence ID" value="MEJ8826826.1"/>
    <property type="molecule type" value="Genomic_DNA"/>
</dbReference>
<keyword evidence="3" id="KW-1185">Reference proteome</keyword>
<dbReference type="SUPFAM" id="SSF56024">
    <property type="entry name" value="Phospholipase D/nuclease"/>
    <property type="match status" value="2"/>
</dbReference>
<dbReference type="PROSITE" id="PS50035">
    <property type="entry name" value="PLD"/>
    <property type="match status" value="2"/>
</dbReference>